<evidence type="ECO:0000259" key="10">
    <source>
        <dbReference type="Pfam" id="PF00999"/>
    </source>
</evidence>
<keyword evidence="5 9" id="KW-0812">Transmembrane</keyword>
<comment type="caution">
    <text evidence="11">The sequence shown here is derived from an EMBL/GenBank/DDBJ whole genome shotgun (WGS) entry which is preliminary data.</text>
</comment>
<evidence type="ECO:0000256" key="6">
    <source>
        <dbReference type="ARBA" id="ARBA00022989"/>
    </source>
</evidence>
<protein>
    <submittedName>
        <fullName evidence="11">Cation:proton antiporter</fullName>
    </submittedName>
</protein>
<evidence type="ECO:0000256" key="5">
    <source>
        <dbReference type="ARBA" id="ARBA00022692"/>
    </source>
</evidence>
<dbReference type="InterPro" id="IPR006153">
    <property type="entry name" value="Cation/H_exchanger_TM"/>
</dbReference>
<evidence type="ECO:0000256" key="7">
    <source>
        <dbReference type="ARBA" id="ARBA00023065"/>
    </source>
</evidence>
<dbReference type="PANTHER" id="PTHR43562">
    <property type="entry name" value="NAPA-TYPE SODIUM/HYDROGEN ANTIPORTER"/>
    <property type="match status" value="1"/>
</dbReference>
<feature type="transmembrane region" description="Helical" evidence="9">
    <location>
        <begin position="93"/>
        <end position="113"/>
    </location>
</feature>
<feature type="transmembrane region" description="Helical" evidence="9">
    <location>
        <begin position="338"/>
        <end position="359"/>
    </location>
</feature>
<keyword evidence="12" id="KW-1185">Reference proteome</keyword>
<dbReference type="PANTHER" id="PTHR43562:SF1">
    <property type="entry name" value="NA(+)_H(+) ANTIPORTER YJBQ-RELATED"/>
    <property type="match status" value="1"/>
</dbReference>
<dbReference type="Pfam" id="PF00999">
    <property type="entry name" value="Na_H_Exchanger"/>
    <property type="match status" value="1"/>
</dbReference>
<keyword evidence="7" id="KW-0406">Ion transport</keyword>
<keyword evidence="3" id="KW-0813">Transport</keyword>
<feature type="transmembrane region" description="Helical" evidence="9">
    <location>
        <begin position="61"/>
        <end position="81"/>
    </location>
</feature>
<comment type="subcellular location">
    <subcellularLocation>
        <location evidence="1">Membrane</location>
        <topology evidence="1">Multi-pass membrane protein</topology>
    </subcellularLocation>
</comment>
<proteinExistence type="inferred from homology"/>
<gene>
    <name evidence="11" type="ORF">GCM10009799_24070</name>
</gene>
<dbReference type="Proteomes" id="UP001501585">
    <property type="component" value="Unassembled WGS sequence"/>
</dbReference>
<evidence type="ECO:0000256" key="1">
    <source>
        <dbReference type="ARBA" id="ARBA00004141"/>
    </source>
</evidence>
<evidence type="ECO:0000313" key="12">
    <source>
        <dbReference type="Proteomes" id="UP001501585"/>
    </source>
</evidence>
<evidence type="ECO:0000313" key="11">
    <source>
        <dbReference type="EMBL" id="GAA1996490.1"/>
    </source>
</evidence>
<name>A0ABP5EH87_9ACTN</name>
<feature type="transmembrane region" description="Helical" evidence="9">
    <location>
        <begin position="180"/>
        <end position="198"/>
    </location>
</feature>
<feature type="transmembrane region" description="Helical" evidence="9">
    <location>
        <begin position="243"/>
        <end position="260"/>
    </location>
</feature>
<comment type="similarity">
    <text evidence="2">Belongs to the monovalent cation:proton antiporter 2 (CPA2) transporter (TC 2.A.37) family.</text>
</comment>
<keyword evidence="6 9" id="KW-1133">Transmembrane helix</keyword>
<accession>A0ABP5EH87</accession>
<feature type="transmembrane region" description="Helical" evidence="9">
    <location>
        <begin position="365"/>
        <end position="386"/>
    </location>
</feature>
<feature type="transmembrane region" description="Helical" evidence="9">
    <location>
        <begin position="32"/>
        <end position="49"/>
    </location>
</feature>
<feature type="transmembrane region" description="Helical" evidence="9">
    <location>
        <begin position="296"/>
        <end position="317"/>
    </location>
</feature>
<dbReference type="EMBL" id="BAAAPC010000009">
    <property type="protein sequence ID" value="GAA1996490.1"/>
    <property type="molecule type" value="Genomic_DNA"/>
</dbReference>
<sequence length="404" mass="42226">MDAEMAETLRILVIIMAAAVLAPLISDHVGRWVVVPAVVLEIALGILLGPDGLALIHETDVISAFADLGLAMLMFMAGYEIDFNRIKGRPLRRAALAWLCSLALGLGAAWTVFGSSQTTLIIGLALTTTALGTVLPILRDAGALSTAFGTRFLASGTVGEFGPIVVIALLLSGFRPLEGTLLLLVFFAVAGLAAWRATRPTSERMGRLIRATLGTSAQLAVRLSLFVIVAMVGLAGVLQLDTLLGAFAAGIIVRLMLMINHPQEVHEVESKLEAVSFGLFIPVFFVVTGVRFDVGALASDVGAVLLLPLFLLLFLLVRGLPELLLSRDGLAARQRPALALFAATALPLLVVLTTIGGEAGVVEPAVAAALVGAGMLSVLVLPLIGLRLWRSSQAAEEAPSVARG</sequence>
<evidence type="ECO:0000256" key="8">
    <source>
        <dbReference type="ARBA" id="ARBA00023136"/>
    </source>
</evidence>
<keyword evidence="4" id="KW-0050">Antiport</keyword>
<feature type="transmembrane region" description="Helical" evidence="9">
    <location>
        <begin position="150"/>
        <end position="174"/>
    </location>
</feature>
<reference evidence="12" key="1">
    <citation type="journal article" date="2019" name="Int. J. Syst. Evol. Microbiol.">
        <title>The Global Catalogue of Microorganisms (GCM) 10K type strain sequencing project: providing services to taxonomists for standard genome sequencing and annotation.</title>
        <authorList>
            <consortium name="The Broad Institute Genomics Platform"/>
            <consortium name="The Broad Institute Genome Sequencing Center for Infectious Disease"/>
            <person name="Wu L."/>
            <person name="Ma J."/>
        </authorList>
    </citation>
    <scope>NUCLEOTIDE SEQUENCE [LARGE SCALE GENOMIC DNA]</scope>
    <source>
        <strain evidence="12">JCM 15313</strain>
    </source>
</reference>
<feature type="transmembrane region" description="Helical" evidence="9">
    <location>
        <begin position="219"/>
        <end position="237"/>
    </location>
</feature>
<evidence type="ECO:0000256" key="4">
    <source>
        <dbReference type="ARBA" id="ARBA00022449"/>
    </source>
</evidence>
<keyword evidence="8 9" id="KW-0472">Membrane</keyword>
<dbReference type="InterPro" id="IPR038770">
    <property type="entry name" value="Na+/solute_symporter_sf"/>
</dbReference>
<feature type="transmembrane region" description="Helical" evidence="9">
    <location>
        <begin position="6"/>
        <end position="25"/>
    </location>
</feature>
<dbReference type="RefSeq" id="WP_344162254.1">
    <property type="nucleotide sequence ID" value="NZ_BAAAPC010000009.1"/>
</dbReference>
<evidence type="ECO:0000256" key="9">
    <source>
        <dbReference type="SAM" id="Phobius"/>
    </source>
</evidence>
<dbReference type="Gene3D" id="1.20.1530.20">
    <property type="match status" value="1"/>
</dbReference>
<evidence type="ECO:0000256" key="3">
    <source>
        <dbReference type="ARBA" id="ARBA00022448"/>
    </source>
</evidence>
<feature type="transmembrane region" description="Helical" evidence="9">
    <location>
        <begin position="272"/>
        <end position="290"/>
    </location>
</feature>
<evidence type="ECO:0000256" key="2">
    <source>
        <dbReference type="ARBA" id="ARBA00005551"/>
    </source>
</evidence>
<organism evidence="11 12">
    <name type="scientific">Nocardiopsis rhodophaea</name>
    <dbReference type="NCBI Taxonomy" id="280238"/>
    <lineage>
        <taxon>Bacteria</taxon>
        <taxon>Bacillati</taxon>
        <taxon>Actinomycetota</taxon>
        <taxon>Actinomycetes</taxon>
        <taxon>Streptosporangiales</taxon>
        <taxon>Nocardiopsidaceae</taxon>
        <taxon>Nocardiopsis</taxon>
    </lineage>
</organism>
<feature type="domain" description="Cation/H+ exchanger transmembrane" evidence="10">
    <location>
        <begin position="18"/>
        <end position="383"/>
    </location>
</feature>
<feature type="transmembrane region" description="Helical" evidence="9">
    <location>
        <begin position="119"/>
        <end position="138"/>
    </location>
</feature>